<feature type="transmembrane region" description="Helical" evidence="1">
    <location>
        <begin position="750"/>
        <end position="769"/>
    </location>
</feature>
<feature type="transmembrane region" description="Helical" evidence="1">
    <location>
        <begin position="490"/>
        <end position="509"/>
    </location>
</feature>
<dbReference type="Proteomes" id="UP000572907">
    <property type="component" value="Unassembled WGS sequence"/>
</dbReference>
<gene>
    <name evidence="3" type="ORF">FHS41_006531</name>
</gene>
<feature type="transmembrane region" description="Helical" evidence="1">
    <location>
        <begin position="337"/>
        <end position="359"/>
    </location>
</feature>
<feature type="transmembrane region" description="Helical" evidence="1">
    <location>
        <begin position="231"/>
        <end position="252"/>
    </location>
</feature>
<evidence type="ECO:0000256" key="2">
    <source>
        <dbReference type="SAM" id="SignalP"/>
    </source>
</evidence>
<dbReference type="InterPro" id="IPR046176">
    <property type="entry name" value="DUF6185"/>
</dbReference>
<evidence type="ECO:0000313" key="3">
    <source>
        <dbReference type="EMBL" id="MBB3079989.1"/>
    </source>
</evidence>
<sequence length="854" mass="94516">MATVLAAVVGVLLISGSARAGEGTGDPCASAGLAKARVSTGVKLRHDDRTYTKIETNLTVDLPAGWKHAEALLLSRESRAYIKAMACLTRDPGGQQPRWGEWRPHPPVVTTKGGRVKVVYEAVSWVNQYRSYIHAGVWRVRAGAKVWTVTLQPPPALEGSVWNRITVNPGPPGVETATPLPTAREKDSGLVWRPAGKKTRAAPAVTVSLRPSWQRAWAAQSDRLSAAGLDVLGGLLWMVTISGLLLGAAALYRRPSPTRPARVPPFARQDRVLRNLEWWAVTVVVLHLLIRVDDLVRRYDERRSAEWWLDDALLRGHVFALAAVALLFSFAKPPWRIWLAGLVLMVPPLATMTLTEFFGLCASCDGFWVPSNLALAAQTTASCCLMAVTVLGFVAVAWRLAVDAELLPKSRRTVLPGQQPQDRELRLRVAGPAVVVWTVVVAVPYALTEERNWQRATWLYDRWDAAYGNLHGEDFIWEAVWSASNGQEWILSYVWLLTGVAVLGVLRTWRAPTTSPFDDRADRLLFLTFFPLAVSIGGGRLGSALPEVLWIPLYMLTLYAAVAFRRRHAVLEQSFVVSRRPLAESADSRARTTLLNKSRVYRETHAELRRLDQGMTGDKTPERAKLEKTLDKLHDWPTSRRLARTDRLPAHVSVVDAALALGPQDNWWDNGVRGARFALMPGLPAAVLGAWSDSVRGEAWQDTLMDLFGLPGTVLRVLWWASTWVGAGFVLGALWRVLPGQRGAVKALPVAFAFALPVALDALSGWFVQEGTANRALYATTMLLVLTVTGIALDLDTFRTERRYWQSRLGLLLSVYQMRYYSLQVAYLIGQVIAVITIWKFFAEPSATPPASDK</sequence>
<keyword evidence="4" id="KW-1185">Reference proteome</keyword>
<keyword evidence="2" id="KW-0732">Signal</keyword>
<accession>A0A7W4ZWF0</accession>
<feature type="transmembrane region" description="Helical" evidence="1">
    <location>
        <begin position="272"/>
        <end position="292"/>
    </location>
</feature>
<feature type="transmembrane region" description="Helical" evidence="1">
    <location>
        <begin position="521"/>
        <end position="542"/>
    </location>
</feature>
<evidence type="ECO:0000256" key="1">
    <source>
        <dbReference type="SAM" id="Phobius"/>
    </source>
</evidence>
<feature type="signal peptide" evidence="2">
    <location>
        <begin position="1"/>
        <end position="20"/>
    </location>
</feature>
<name>A0A7W4ZWF0_9ACTN</name>
<dbReference type="EMBL" id="JACHXE010000008">
    <property type="protein sequence ID" value="MBB3079989.1"/>
    <property type="molecule type" value="Genomic_DNA"/>
</dbReference>
<keyword evidence="1" id="KW-0812">Transmembrane</keyword>
<comment type="caution">
    <text evidence="3">The sequence shown here is derived from an EMBL/GenBank/DDBJ whole genome shotgun (WGS) entry which is preliminary data.</text>
</comment>
<feature type="transmembrane region" description="Helical" evidence="1">
    <location>
        <begin position="717"/>
        <end position="738"/>
    </location>
</feature>
<keyword evidence="1" id="KW-1133">Transmembrane helix</keyword>
<organism evidence="3 4">
    <name type="scientific">Streptomyces violarus</name>
    <dbReference type="NCBI Taxonomy" id="67380"/>
    <lineage>
        <taxon>Bacteria</taxon>
        <taxon>Bacillati</taxon>
        <taxon>Actinomycetota</taxon>
        <taxon>Actinomycetes</taxon>
        <taxon>Kitasatosporales</taxon>
        <taxon>Streptomycetaceae</taxon>
        <taxon>Streptomyces</taxon>
    </lineage>
</organism>
<proteinExistence type="predicted"/>
<feature type="transmembrane region" description="Helical" evidence="1">
    <location>
        <begin position="548"/>
        <end position="564"/>
    </location>
</feature>
<feature type="transmembrane region" description="Helical" evidence="1">
    <location>
        <begin position="819"/>
        <end position="842"/>
    </location>
</feature>
<keyword evidence="1" id="KW-0472">Membrane</keyword>
<feature type="transmembrane region" description="Helical" evidence="1">
    <location>
        <begin position="429"/>
        <end position="447"/>
    </location>
</feature>
<dbReference type="RefSeq" id="WP_184597771.1">
    <property type="nucleotide sequence ID" value="NZ_BMUP01000004.1"/>
</dbReference>
<evidence type="ECO:0000313" key="4">
    <source>
        <dbReference type="Proteomes" id="UP000572907"/>
    </source>
</evidence>
<feature type="transmembrane region" description="Helical" evidence="1">
    <location>
        <begin position="379"/>
        <end position="402"/>
    </location>
</feature>
<feature type="transmembrane region" description="Helical" evidence="1">
    <location>
        <begin position="312"/>
        <end position="330"/>
    </location>
</feature>
<feature type="chain" id="PRO_5031313999" evidence="2">
    <location>
        <begin position="21"/>
        <end position="854"/>
    </location>
</feature>
<feature type="transmembrane region" description="Helical" evidence="1">
    <location>
        <begin position="775"/>
        <end position="798"/>
    </location>
</feature>
<dbReference type="AlphaFoldDB" id="A0A7W4ZWF0"/>
<dbReference type="Pfam" id="PF19683">
    <property type="entry name" value="DUF6185"/>
    <property type="match status" value="1"/>
</dbReference>
<protein>
    <submittedName>
        <fullName evidence="3">Uncharacterized protein</fullName>
    </submittedName>
</protein>
<reference evidence="3 4" key="1">
    <citation type="submission" date="2020-08" db="EMBL/GenBank/DDBJ databases">
        <title>Genomic Encyclopedia of Type Strains, Phase III (KMG-III): the genomes of soil and plant-associated and newly described type strains.</title>
        <authorList>
            <person name="Whitman W."/>
        </authorList>
    </citation>
    <scope>NUCLEOTIDE SEQUENCE [LARGE SCALE GENOMIC DNA]</scope>
    <source>
        <strain evidence="3 4">CECT 3237</strain>
    </source>
</reference>